<dbReference type="SUPFAM" id="SSF48295">
    <property type="entry name" value="TrpR-like"/>
    <property type="match status" value="1"/>
</dbReference>
<dbReference type="SMART" id="SM00760">
    <property type="entry name" value="Bac_DnaA_C"/>
    <property type="match status" value="1"/>
</dbReference>
<dbReference type="GO" id="GO:0003688">
    <property type="term" value="F:DNA replication origin binding"/>
    <property type="evidence" value="ECO:0007669"/>
    <property type="project" value="InterPro"/>
</dbReference>
<dbReference type="InterPro" id="IPR018312">
    <property type="entry name" value="Chromosome_initiator_DnaA_CS"/>
</dbReference>
<evidence type="ECO:0000313" key="3">
    <source>
        <dbReference type="EMBL" id="PPQ28246.1"/>
    </source>
</evidence>
<reference evidence="3 4" key="1">
    <citation type="journal article" date="2018" name="Arch. Microbiol.">
        <title>New insights into the metabolic potential of the phototrophic purple bacterium Rhodopila globiformis DSM 161(T) from its draft genome sequence and evidence for a vanadium-dependent nitrogenase.</title>
        <authorList>
            <person name="Imhoff J.F."/>
            <person name="Rahn T."/>
            <person name="Kunzel S."/>
            <person name="Neulinger S.C."/>
        </authorList>
    </citation>
    <scope>NUCLEOTIDE SEQUENCE [LARGE SCALE GENOMIC DNA]</scope>
    <source>
        <strain evidence="3 4">DSM 16996</strain>
    </source>
</reference>
<dbReference type="InterPro" id="IPR010921">
    <property type="entry name" value="Trp_repressor/repl_initiator"/>
</dbReference>
<protein>
    <recommendedName>
        <fullName evidence="2">Chromosomal replication initiator DnaA C-terminal domain-containing protein</fullName>
    </recommendedName>
</protein>
<accession>A0A2S6N0Y1</accession>
<dbReference type="AlphaFoldDB" id="A0A2S6N0Y1"/>
<dbReference type="OrthoDB" id="7776290at2"/>
<feature type="compositionally biased region" description="Polar residues" evidence="1">
    <location>
        <begin position="7"/>
        <end position="20"/>
    </location>
</feature>
<evidence type="ECO:0000256" key="1">
    <source>
        <dbReference type="SAM" id="MobiDB-lite"/>
    </source>
</evidence>
<keyword evidence="4" id="KW-1185">Reference proteome</keyword>
<dbReference type="InterPro" id="IPR013159">
    <property type="entry name" value="DnaA_C"/>
</dbReference>
<dbReference type="EMBL" id="NHSJ01000112">
    <property type="protein sequence ID" value="PPQ28246.1"/>
    <property type="molecule type" value="Genomic_DNA"/>
</dbReference>
<dbReference type="PANTHER" id="PTHR30050:SF2">
    <property type="entry name" value="CHROMOSOMAL REPLICATION INITIATOR PROTEIN DNAA"/>
    <property type="match status" value="1"/>
</dbReference>
<evidence type="ECO:0000313" key="4">
    <source>
        <dbReference type="Proteomes" id="UP000239089"/>
    </source>
</evidence>
<dbReference type="Gene3D" id="1.10.1750.10">
    <property type="match status" value="1"/>
</dbReference>
<dbReference type="GO" id="GO:0005886">
    <property type="term" value="C:plasma membrane"/>
    <property type="evidence" value="ECO:0007669"/>
    <property type="project" value="TreeGrafter"/>
</dbReference>
<dbReference type="Proteomes" id="UP000239089">
    <property type="component" value="Unassembled WGS sequence"/>
</dbReference>
<name>A0A2S6N0Y1_9HYPH</name>
<dbReference type="GO" id="GO:0006270">
    <property type="term" value="P:DNA replication initiation"/>
    <property type="evidence" value="ECO:0007669"/>
    <property type="project" value="InterPro"/>
</dbReference>
<feature type="region of interest" description="Disordered" evidence="1">
    <location>
        <begin position="1"/>
        <end position="56"/>
    </location>
</feature>
<sequence>MGFSRTARPSSYVSSCNGCRSSKAESASGSGSRPRRRPEECDKAPRRPTPGWSGGAVRQQIGAIRASDSFRLAATGSNARAIIRTNEDMTPNPQLKEANIMRSLQLATTCEPHSSAELIARYRAARQRLYSPGVTTPKMKTPIRELVGTDPATVPTTIPTPVTTLSRLVSTIDLSNEKSGPILKLVSERTGVSIKEILGDEKPAAIAAARQEAMWAVKKITNWSLPRIGRRFNRDHTTVLHAIRRVEERAIQDADLRAFMEAIKTTFC</sequence>
<dbReference type="PROSITE" id="PS01008">
    <property type="entry name" value="DNAA"/>
    <property type="match status" value="1"/>
</dbReference>
<gene>
    <name evidence="3" type="ORF">CCR94_18305</name>
</gene>
<dbReference type="CDD" id="cd06571">
    <property type="entry name" value="Bac_DnaA_C"/>
    <property type="match status" value="1"/>
</dbReference>
<proteinExistence type="predicted"/>
<feature type="domain" description="Chromosomal replication initiator DnaA C-terminal" evidence="2">
    <location>
        <begin position="178"/>
        <end position="246"/>
    </location>
</feature>
<organism evidence="3 4">
    <name type="scientific">Rhodoblastus sphagnicola</name>
    <dbReference type="NCBI Taxonomy" id="333368"/>
    <lineage>
        <taxon>Bacteria</taxon>
        <taxon>Pseudomonadati</taxon>
        <taxon>Pseudomonadota</taxon>
        <taxon>Alphaproteobacteria</taxon>
        <taxon>Hyphomicrobiales</taxon>
        <taxon>Rhodoblastaceae</taxon>
        <taxon>Rhodoblastus</taxon>
    </lineage>
</organism>
<dbReference type="GO" id="GO:0005524">
    <property type="term" value="F:ATP binding"/>
    <property type="evidence" value="ECO:0007669"/>
    <property type="project" value="InterPro"/>
</dbReference>
<dbReference type="PANTHER" id="PTHR30050">
    <property type="entry name" value="CHROMOSOMAL REPLICATION INITIATOR PROTEIN DNAA"/>
    <property type="match status" value="1"/>
</dbReference>
<dbReference type="Pfam" id="PF08299">
    <property type="entry name" value="Bac_DnaA_C"/>
    <property type="match status" value="1"/>
</dbReference>
<dbReference type="GO" id="GO:0006275">
    <property type="term" value="P:regulation of DNA replication"/>
    <property type="evidence" value="ECO:0007669"/>
    <property type="project" value="InterPro"/>
</dbReference>
<comment type="caution">
    <text evidence="3">The sequence shown here is derived from an EMBL/GenBank/DDBJ whole genome shotgun (WGS) entry which is preliminary data.</text>
</comment>
<evidence type="ECO:0000259" key="2">
    <source>
        <dbReference type="SMART" id="SM00760"/>
    </source>
</evidence>